<keyword evidence="1" id="KW-0805">Transcription regulation</keyword>
<dbReference type="InterPro" id="IPR012318">
    <property type="entry name" value="HTH_CRP"/>
</dbReference>
<dbReference type="InterPro" id="IPR036388">
    <property type="entry name" value="WH-like_DNA-bd_sf"/>
</dbReference>
<reference evidence="5 6" key="1">
    <citation type="submission" date="2024-09" db="EMBL/GenBank/DDBJ databases">
        <authorList>
            <person name="Sun Q."/>
            <person name="Mori K."/>
        </authorList>
    </citation>
    <scope>NUCLEOTIDE SEQUENCE [LARGE SCALE GENOMIC DNA]</scope>
    <source>
        <strain evidence="5 6">CCM 7706</strain>
    </source>
</reference>
<dbReference type="EMBL" id="JBHLWK010000010">
    <property type="protein sequence ID" value="MFC0204028.1"/>
    <property type="molecule type" value="Genomic_DNA"/>
</dbReference>
<dbReference type="InterPro" id="IPR018490">
    <property type="entry name" value="cNMP-bd_dom_sf"/>
</dbReference>
<dbReference type="PANTHER" id="PTHR24567">
    <property type="entry name" value="CRP FAMILY TRANSCRIPTIONAL REGULATORY PROTEIN"/>
    <property type="match status" value="1"/>
</dbReference>
<dbReference type="InterPro" id="IPR036390">
    <property type="entry name" value="WH_DNA-bd_sf"/>
</dbReference>
<dbReference type="InterPro" id="IPR050397">
    <property type="entry name" value="Env_Response_Regulators"/>
</dbReference>
<dbReference type="SUPFAM" id="SSF46785">
    <property type="entry name" value="Winged helix' DNA-binding domain"/>
    <property type="match status" value="1"/>
</dbReference>
<dbReference type="SMART" id="SM00100">
    <property type="entry name" value="cNMP"/>
    <property type="match status" value="1"/>
</dbReference>
<evidence type="ECO:0000313" key="5">
    <source>
        <dbReference type="EMBL" id="MFC0204028.1"/>
    </source>
</evidence>
<dbReference type="SUPFAM" id="SSF51206">
    <property type="entry name" value="cAMP-binding domain-like"/>
    <property type="match status" value="1"/>
</dbReference>
<evidence type="ECO:0000256" key="1">
    <source>
        <dbReference type="ARBA" id="ARBA00023015"/>
    </source>
</evidence>
<name>A0ABV6CTJ1_9SPHN</name>
<dbReference type="Proteomes" id="UP001589798">
    <property type="component" value="Unassembled WGS sequence"/>
</dbReference>
<dbReference type="Pfam" id="PF00027">
    <property type="entry name" value="cNMP_binding"/>
    <property type="match status" value="1"/>
</dbReference>
<accession>A0ABV6CTJ1</accession>
<organism evidence="5 6">
    <name type="scientific">Novosphingobium soli</name>
    <dbReference type="NCBI Taxonomy" id="574956"/>
    <lineage>
        <taxon>Bacteria</taxon>
        <taxon>Pseudomonadati</taxon>
        <taxon>Pseudomonadota</taxon>
        <taxon>Alphaproteobacteria</taxon>
        <taxon>Sphingomonadales</taxon>
        <taxon>Sphingomonadaceae</taxon>
        <taxon>Novosphingobium</taxon>
    </lineage>
</organism>
<evidence type="ECO:0000259" key="4">
    <source>
        <dbReference type="PROSITE" id="PS51063"/>
    </source>
</evidence>
<dbReference type="CDD" id="cd00038">
    <property type="entry name" value="CAP_ED"/>
    <property type="match status" value="1"/>
</dbReference>
<dbReference type="RefSeq" id="WP_379486795.1">
    <property type="nucleotide sequence ID" value="NZ_JBHLWK010000010.1"/>
</dbReference>
<protein>
    <submittedName>
        <fullName evidence="5">Crp/Fnr family transcriptional regulator</fullName>
    </submittedName>
</protein>
<keyword evidence="6" id="KW-1185">Reference proteome</keyword>
<proteinExistence type="predicted"/>
<dbReference type="Gene3D" id="2.60.120.10">
    <property type="entry name" value="Jelly Rolls"/>
    <property type="match status" value="1"/>
</dbReference>
<keyword evidence="3" id="KW-0804">Transcription</keyword>
<dbReference type="InterPro" id="IPR014710">
    <property type="entry name" value="RmlC-like_jellyroll"/>
</dbReference>
<sequence>MDVGSVSSSGTPTALSLNLSAFGKLTAADRDLLKTTLTKRVRTVPARRDIVREGDRPHFVNVVLEGWAQRSKQLADGRRQILSFLLPGELCDPNIFILKRLDHTLSTVTTVRLGEVPKQELRELVQARPAIAEALWWTELVAGAIQREWTTSIGQRTAYERIAHLFCELFVRSRTAGLTDANTCEFPLTQSDIADATGMTQVHVNRTIQEMRRDGLIDLRSRQMTVHDLDRLMAVALFNTNYLHLDHRADA</sequence>
<comment type="caution">
    <text evidence="5">The sequence shown here is derived from an EMBL/GenBank/DDBJ whole genome shotgun (WGS) entry which is preliminary data.</text>
</comment>
<evidence type="ECO:0000256" key="3">
    <source>
        <dbReference type="ARBA" id="ARBA00023163"/>
    </source>
</evidence>
<dbReference type="Gene3D" id="1.10.10.10">
    <property type="entry name" value="Winged helix-like DNA-binding domain superfamily/Winged helix DNA-binding domain"/>
    <property type="match status" value="1"/>
</dbReference>
<evidence type="ECO:0000256" key="2">
    <source>
        <dbReference type="ARBA" id="ARBA00023125"/>
    </source>
</evidence>
<keyword evidence="2" id="KW-0238">DNA-binding</keyword>
<dbReference type="SMART" id="SM00419">
    <property type="entry name" value="HTH_CRP"/>
    <property type="match status" value="1"/>
</dbReference>
<evidence type="ECO:0000313" key="6">
    <source>
        <dbReference type="Proteomes" id="UP001589798"/>
    </source>
</evidence>
<gene>
    <name evidence="5" type="ORF">ACFFJC_07050</name>
</gene>
<dbReference type="PANTHER" id="PTHR24567:SF68">
    <property type="entry name" value="DNA-BINDING TRANSCRIPTIONAL DUAL REGULATOR CRP"/>
    <property type="match status" value="1"/>
</dbReference>
<feature type="domain" description="HTH crp-type" evidence="4">
    <location>
        <begin position="156"/>
        <end position="230"/>
    </location>
</feature>
<dbReference type="InterPro" id="IPR000595">
    <property type="entry name" value="cNMP-bd_dom"/>
</dbReference>
<dbReference type="PROSITE" id="PS51063">
    <property type="entry name" value="HTH_CRP_2"/>
    <property type="match status" value="1"/>
</dbReference>
<dbReference type="Pfam" id="PF13545">
    <property type="entry name" value="HTH_Crp_2"/>
    <property type="match status" value="1"/>
</dbReference>